<evidence type="ECO:0000313" key="5">
    <source>
        <dbReference type="EMBL" id="MBD3688704.1"/>
    </source>
</evidence>
<keyword evidence="3 5" id="KW-0808">Transferase</keyword>
<comment type="caution">
    <text evidence="5">The sequence shown here is derived from an EMBL/GenBank/DDBJ whole genome shotgun (WGS) entry which is preliminary data.</text>
</comment>
<keyword evidence="3 5" id="KW-0418">Kinase</keyword>
<reference evidence="5 6" key="1">
    <citation type="submission" date="2020-08" db="EMBL/GenBank/DDBJ databases">
        <title>Winkia gen. nov., sp. nov., isolated from faeces of the Anser albifrons in China.</title>
        <authorList>
            <person name="Liu Q."/>
        </authorList>
    </citation>
    <scope>NUCLEOTIDE SEQUENCE [LARGE SCALE GENOMIC DNA]</scope>
    <source>
        <strain evidence="5 6">C62</strain>
    </source>
</reference>
<keyword evidence="6" id="KW-1185">Reference proteome</keyword>
<dbReference type="PROSITE" id="PS51219">
    <property type="entry name" value="DPCK"/>
    <property type="match status" value="1"/>
</dbReference>
<dbReference type="GO" id="GO:0004140">
    <property type="term" value="F:dephospho-CoA kinase activity"/>
    <property type="evidence" value="ECO:0007669"/>
    <property type="project" value="UniProtKB-UniRule"/>
</dbReference>
<dbReference type="SUPFAM" id="SSF52540">
    <property type="entry name" value="P-loop containing nucleoside triphosphate hydrolases"/>
    <property type="match status" value="1"/>
</dbReference>
<comment type="similarity">
    <text evidence="3">Belongs to the CoaE family.</text>
</comment>
<keyword evidence="3" id="KW-0963">Cytoplasm</keyword>
<sequence>MSGLPIRFVTPFHYVGPSRAVRVGVTGGIGAGKTTVTRALADLGASVISSDDIARDLQGPGGAAVEPIRARFGDDVIAEDGSVDRARLAGVVFRDDRARTDLERLIHPLIAREAHDFFARAEAGSIAVYDIPLLVETGAEDYFDAIVVVWADIATRLERLRRDRQMTTADAMARIAVQASDAERERSAHAIVTNTGRPADTAEAVRGELWPALLALTGRDN</sequence>
<dbReference type="PANTHER" id="PTHR10695">
    <property type="entry name" value="DEPHOSPHO-COA KINASE-RELATED"/>
    <property type="match status" value="1"/>
</dbReference>
<dbReference type="EC" id="2.7.1.24" evidence="3 4"/>
<keyword evidence="3" id="KW-0173">Coenzyme A biosynthesis</keyword>
<dbReference type="UniPathway" id="UPA00241">
    <property type="reaction ID" value="UER00356"/>
</dbReference>
<evidence type="ECO:0000256" key="1">
    <source>
        <dbReference type="ARBA" id="ARBA00022741"/>
    </source>
</evidence>
<feature type="binding site" evidence="3">
    <location>
        <begin position="30"/>
        <end position="35"/>
    </location>
    <ligand>
        <name>ATP</name>
        <dbReference type="ChEBI" id="CHEBI:30616"/>
    </ligand>
</feature>
<proteinExistence type="inferred from homology"/>
<protein>
    <recommendedName>
        <fullName evidence="3 4">Dephospho-CoA kinase</fullName>
        <ecNumber evidence="3 4">2.7.1.24</ecNumber>
    </recommendedName>
    <alternativeName>
        <fullName evidence="3">Dephosphocoenzyme A kinase</fullName>
    </alternativeName>
</protein>
<dbReference type="EMBL" id="JACRUO010000001">
    <property type="protein sequence ID" value="MBD3688704.1"/>
    <property type="molecule type" value="Genomic_DNA"/>
</dbReference>
<dbReference type="GO" id="GO:0005524">
    <property type="term" value="F:ATP binding"/>
    <property type="evidence" value="ECO:0007669"/>
    <property type="project" value="UniProtKB-UniRule"/>
</dbReference>
<comment type="catalytic activity">
    <reaction evidence="3">
        <text>3'-dephospho-CoA + ATP = ADP + CoA + H(+)</text>
        <dbReference type="Rhea" id="RHEA:18245"/>
        <dbReference type="ChEBI" id="CHEBI:15378"/>
        <dbReference type="ChEBI" id="CHEBI:30616"/>
        <dbReference type="ChEBI" id="CHEBI:57287"/>
        <dbReference type="ChEBI" id="CHEBI:57328"/>
        <dbReference type="ChEBI" id="CHEBI:456216"/>
        <dbReference type="EC" id="2.7.1.24"/>
    </reaction>
</comment>
<dbReference type="GO" id="GO:0015937">
    <property type="term" value="P:coenzyme A biosynthetic process"/>
    <property type="evidence" value="ECO:0007669"/>
    <property type="project" value="UniProtKB-UniRule"/>
</dbReference>
<comment type="function">
    <text evidence="3">Catalyzes the phosphorylation of the 3'-hydroxyl group of dephosphocoenzyme A to form coenzyme A.</text>
</comment>
<dbReference type="InterPro" id="IPR027417">
    <property type="entry name" value="P-loop_NTPase"/>
</dbReference>
<dbReference type="InterPro" id="IPR001977">
    <property type="entry name" value="Depp_CoAkinase"/>
</dbReference>
<dbReference type="HAMAP" id="MF_00376">
    <property type="entry name" value="Dephospho_CoA_kinase"/>
    <property type="match status" value="1"/>
</dbReference>
<comment type="subcellular location">
    <subcellularLocation>
        <location evidence="3">Cytoplasm</location>
    </subcellularLocation>
</comment>
<keyword evidence="1 3" id="KW-0547">Nucleotide-binding</keyword>
<accession>A0A8I0KV94</accession>
<gene>
    <name evidence="3" type="primary">coaE</name>
    <name evidence="5" type="ORF">H8R10_00385</name>
</gene>
<comment type="pathway">
    <text evidence="3">Cofactor biosynthesis; coenzyme A biosynthesis; CoA from (R)-pantothenate: step 5/5.</text>
</comment>
<evidence type="ECO:0000313" key="6">
    <source>
        <dbReference type="Proteomes" id="UP000627538"/>
    </source>
</evidence>
<dbReference type="Pfam" id="PF01121">
    <property type="entry name" value="CoaE"/>
    <property type="match status" value="1"/>
</dbReference>
<keyword evidence="2 3" id="KW-0067">ATP-binding</keyword>
<dbReference type="Proteomes" id="UP000627538">
    <property type="component" value="Unassembled WGS sequence"/>
</dbReference>
<evidence type="ECO:0000256" key="3">
    <source>
        <dbReference type="HAMAP-Rule" id="MF_00376"/>
    </source>
</evidence>
<organism evidence="5 6">
    <name type="scientific">Nanchangia anserum</name>
    <dbReference type="NCBI Taxonomy" id="2692125"/>
    <lineage>
        <taxon>Bacteria</taxon>
        <taxon>Bacillati</taxon>
        <taxon>Actinomycetota</taxon>
        <taxon>Actinomycetes</taxon>
        <taxon>Actinomycetales</taxon>
        <taxon>Actinomycetaceae</taxon>
        <taxon>Nanchangia</taxon>
    </lineage>
</organism>
<dbReference type="RefSeq" id="WP_191070814.1">
    <property type="nucleotide sequence ID" value="NZ_CP060506.1"/>
</dbReference>
<evidence type="ECO:0000256" key="4">
    <source>
        <dbReference type="NCBIfam" id="TIGR00152"/>
    </source>
</evidence>
<dbReference type="CDD" id="cd02022">
    <property type="entry name" value="DPCK"/>
    <property type="match status" value="1"/>
</dbReference>
<dbReference type="GO" id="GO:0005737">
    <property type="term" value="C:cytoplasm"/>
    <property type="evidence" value="ECO:0007669"/>
    <property type="project" value="UniProtKB-SubCell"/>
</dbReference>
<evidence type="ECO:0000256" key="2">
    <source>
        <dbReference type="ARBA" id="ARBA00022840"/>
    </source>
</evidence>
<dbReference type="PANTHER" id="PTHR10695:SF46">
    <property type="entry name" value="BIFUNCTIONAL COENZYME A SYNTHASE-RELATED"/>
    <property type="match status" value="1"/>
</dbReference>
<dbReference type="Gene3D" id="3.40.50.300">
    <property type="entry name" value="P-loop containing nucleotide triphosphate hydrolases"/>
    <property type="match status" value="1"/>
</dbReference>
<name>A0A8I0KV94_9ACTO</name>
<dbReference type="AlphaFoldDB" id="A0A8I0KV94"/>
<dbReference type="NCBIfam" id="TIGR00152">
    <property type="entry name" value="dephospho-CoA kinase"/>
    <property type="match status" value="1"/>
</dbReference>